<dbReference type="Pfam" id="PF14541">
    <property type="entry name" value="TAXi_C"/>
    <property type="match status" value="1"/>
</dbReference>
<dbReference type="InterPro" id="IPR001461">
    <property type="entry name" value="Aspartic_peptidase_A1"/>
</dbReference>
<dbReference type="EMBL" id="CACSLK010020742">
    <property type="protein sequence ID" value="CAA0820660.1"/>
    <property type="molecule type" value="Genomic_DNA"/>
</dbReference>
<comment type="caution">
    <text evidence="5">The sequence shown here is derived from an EMBL/GenBank/DDBJ whole genome shotgun (WGS) entry which is preliminary data.</text>
</comment>
<dbReference type="PRINTS" id="PR00792">
    <property type="entry name" value="PEPSIN"/>
</dbReference>
<keyword evidence="5" id="KW-0378">Hydrolase</keyword>
<evidence type="ECO:0000313" key="6">
    <source>
        <dbReference type="Proteomes" id="UP001153555"/>
    </source>
</evidence>
<dbReference type="Pfam" id="PF14543">
    <property type="entry name" value="TAXi_N"/>
    <property type="match status" value="1"/>
</dbReference>
<dbReference type="PANTHER" id="PTHR13683:SF679">
    <property type="entry name" value="ASPARTYL PROTEASE FAMILY PROTEIN 2"/>
    <property type="match status" value="1"/>
</dbReference>
<dbReference type="InterPro" id="IPR032799">
    <property type="entry name" value="TAXi_C"/>
</dbReference>
<name>A0A9N7N558_STRHE</name>
<reference evidence="5" key="1">
    <citation type="submission" date="2019-12" db="EMBL/GenBank/DDBJ databases">
        <authorList>
            <person name="Scholes J."/>
        </authorList>
    </citation>
    <scope>NUCLEOTIDE SEQUENCE</scope>
</reference>
<evidence type="ECO:0000256" key="1">
    <source>
        <dbReference type="ARBA" id="ARBA00007447"/>
    </source>
</evidence>
<dbReference type="InterPro" id="IPR021109">
    <property type="entry name" value="Peptidase_aspartic_dom_sf"/>
</dbReference>
<evidence type="ECO:0000256" key="2">
    <source>
        <dbReference type="PIRSR" id="PIRSR601461-1"/>
    </source>
</evidence>
<comment type="similarity">
    <text evidence="1">Belongs to the peptidase A1 family.</text>
</comment>
<dbReference type="GO" id="GO:0006508">
    <property type="term" value="P:proteolysis"/>
    <property type="evidence" value="ECO:0007669"/>
    <property type="project" value="UniProtKB-KW"/>
</dbReference>
<gene>
    <name evidence="5" type="ORF">SHERM_18662</name>
</gene>
<dbReference type="InterPro" id="IPR033121">
    <property type="entry name" value="PEPTIDASE_A1"/>
</dbReference>
<evidence type="ECO:0000313" key="5">
    <source>
        <dbReference type="EMBL" id="CAA0820660.1"/>
    </source>
</evidence>
<feature type="active site" evidence="2">
    <location>
        <position position="312"/>
    </location>
</feature>
<dbReference type="GO" id="GO:0004190">
    <property type="term" value="F:aspartic-type endopeptidase activity"/>
    <property type="evidence" value="ECO:0007669"/>
    <property type="project" value="InterPro"/>
</dbReference>
<keyword evidence="6" id="KW-1185">Reference proteome</keyword>
<evidence type="ECO:0000256" key="3">
    <source>
        <dbReference type="SAM" id="SignalP"/>
    </source>
</evidence>
<organism evidence="5 6">
    <name type="scientific">Striga hermonthica</name>
    <name type="common">Purple witchweed</name>
    <name type="synonym">Buchnera hermonthica</name>
    <dbReference type="NCBI Taxonomy" id="68872"/>
    <lineage>
        <taxon>Eukaryota</taxon>
        <taxon>Viridiplantae</taxon>
        <taxon>Streptophyta</taxon>
        <taxon>Embryophyta</taxon>
        <taxon>Tracheophyta</taxon>
        <taxon>Spermatophyta</taxon>
        <taxon>Magnoliopsida</taxon>
        <taxon>eudicotyledons</taxon>
        <taxon>Gunneridae</taxon>
        <taxon>Pentapetalae</taxon>
        <taxon>asterids</taxon>
        <taxon>lamiids</taxon>
        <taxon>Lamiales</taxon>
        <taxon>Orobanchaceae</taxon>
        <taxon>Buchnereae</taxon>
        <taxon>Striga</taxon>
    </lineage>
</organism>
<feature type="signal peptide" evidence="3">
    <location>
        <begin position="1"/>
        <end position="20"/>
    </location>
</feature>
<sequence length="430" mass="45596">MTILVASLAFLLLLYTTTIARPTKTVSTTLPLSTRLPLVNLGSLSSSEAQMRRDAIRTATLVNQLSDDPKTELGLLRGEVAVTIGIGTPPVKQTLVLDTASDLLWLQCQPCNNCFSQPDPMFDPTGSSSFHTVPCVDSSDPDAHYCNLLDWSPQGCDAIVRACTFKYSYADGSYSRGVLSLETLTIGDMEINNAIVGCGMSNSLTTSGVDGILGLSMGSVSLMSQSAEVVGHMFSYCLSSSGGTNGGGWLEFGRSDYPSAAAAWVPLVTNPKIPSFYYVTLTGIGVNGERVPGVTADTFQILDGGDGGAMIDTGTTITRLPEGAYVALRDKFREKMGGAAPLNYSFFDTCYHLSGSDTTPTVSLYLSNDPSPSITSKWPMFEVEQSLNCLAFAPTPSDSSLTIIGNIQQQGTRITIDLGNKNIGLGPDVC</sequence>
<dbReference type="Proteomes" id="UP001153555">
    <property type="component" value="Unassembled WGS sequence"/>
</dbReference>
<feature type="domain" description="Peptidase A1" evidence="4">
    <location>
        <begin position="80"/>
        <end position="426"/>
    </location>
</feature>
<dbReference type="PANTHER" id="PTHR13683">
    <property type="entry name" value="ASPARTYL PROTEASES"/>
    <property type="match status" value="1"/>
</dbReference>
<dbReference type="OrthoDB" id="771136at2759"/>
<dbReference type="InterPro" id="IPR032861">
    <property type="entry name" value="TAXi_N"/>
</dbReference>
<accession>A0A9N7N558</accession>
<keyword evidence="5" id="KW-0645">Protease</keyword>
<protein>
    <submittedName>
        <fullName evidence="5">Protein ASPARTIC PROTEASE IN GUARD CELL 2</fullName>
    </submittedName>
</protein>
<dbReference type="PROSITE" id="PS51767">
    <property type="entry name" value="PEPTIDASE_A1"/>
    <property type="match status" value="1"/>
</dbReference>
<dbReference type="SUPFAM" id="SSF50630">
    <property type="entry name" value="Acid proteases"/>
    <property type="match status" value="1"/>
</dbReference>
<dbReference type="AlphaFoldDB" id="A0A9N7N558"/>
<keyword evidence="3" id="KW-0732">Signal</keyword>
<evidence type="ECO:0000259" key="4">
    <source>
        <dbReference type="PROSITE" id="PS51767"/>
    </source>
</evidence>
<dbReference type="Gene3D" id="2.40.70.10">
    <property type="entry name" value="Acid Proteases"/>
    <property type="match status" value="2"/>
</dbReference>
<feature type="active site" evidence="2">
    <location>
        <position position="98"/>
    </location>
</feature>
<proteinExistence type="inferred from homology"/>
<feature type="chain" id="PRO_5040114041" evidence="3">
    <location>
        <begin position="21"/>
        <end position="430"/>
    </location>
</feature>